<evidence type="ECO:0000313" key="5">
    <source>
        <dbReference type="EMBL" id="RXE60108.1"/>
    </source>
</evidence>
<dbReference type="PANTHER" id="PTHR39160">
    <property type="entry name" value="CELL WALL-BINDING PROTEIN YOCH"/>
    <property type="match status" value="1"/>
</dbReference>
<reference evidence="6" key="1">
    <citation type="submission" date="2018-11" db="EMBL/GenBank/DDBJ databases">
        <title>Genome sequencing of a novel mesophilic and cellulolytic organism within the genus Hungateiclostridium.</title>
        <authorList>
            <person name="Rettenmaier R."/>
            <person name="Liebl W."/>
            <person name="Zverlov V."/>
        </authorList>
    </citation>
    <scope>NUCLEOTIDE SEQUENCE [LARGE SCALE GENOMIC DNA]</scope>
    <source>
        <strain evidence="6">N2K1</strain>
    </source>
</reference>
<dbReference type="Gene3D" id="2.40.40.10">
    <property type="entry name" value="RlpA-like domain"/>
    <property type="match status" value="1"/>
</dbReference>
<dbReference type="SUPFAM" id="SSF50685">
    <property type="entry name" value="Barwin-like endoglucanases"/>
    <property type="match status" value="1"/>
</dbReference>
<dbReference type="Pfam" id="PF06725">
    <property type="entry name" value="3D"/>
    <property type="match status" value="1"/>
</dbReference>
<dbReference type="RefSeq" id="WP_128705693.1">
    <property type="nucleotide sequence ID" value="NZ_RLII01000002.1"/>
</dbReference>
<evidence type="ECO:0000313" key="6">
    <source>
        <dbReference type="Proteomes" id="UP000289166"/>
    </source>
</evidence>
<feature type="coiled-coil region" evidence="2">
    <location>
        <begin position="64"/>
        <end position="126"/>
    </location>
</feature>
<keyword evidence="3" id="KW-1133">Transmembrane helix</keyword>
<evidence type="ECO:0000256" key="1">
    <source>
        <dbReference type="ARBA" id="ARBA00022729"/>
    </source>
</evidence>
<evidence type="ECO:0000256" key="2">
    <source>
        <dbReference type="SAM" id="Coils"/>
    </source>
</evidence>
<feature type="transmembrane region" description="Helical" evidence="3">
    <location>
        <begin position="27"/>
        <end position="50"/>
    </location>
</feature>
<feature type="domain" description="3D" evidence="4">
    <location>
        <begin position="198"/>
        <end position="258"/>
    </location>
</feature>
<protein>
    <recommendedName>
        <fullName evidence="4">3D domain-containing protein</fullName>
    </recommendedName>
</protein>
<keyword evidence="2" id="KW-0175">Coiled coil</keyword>
<proteinExistence type="predicted"/>
<sequence>MLSDDVPSSTEPQKCNKTNRVSKVYGIIIYFLFVVIISLIVNNIIIYNWYNNTKKQFKDTFLRVQTISEENVSLETLNESLRNDYALLKEDYGRILSQHESIKKEFEELKTKSADMERINKELVEDNIELQNTLKLAASVGIKPQNYTEFKGISSRGSIDKGQYIGKFLGTAYTPSKEECGNDIGITNSGKPIVPGITVAIDKNYWPFGTVFYIKGLGYAIAMDTGSAIKGKYRFDFAVFDKDFANQLGTNYWDVYLVKLGDGNVEDISL</sequence>
<dbReference type="CDD" id="cd14667">
    <property type="entry name" value="3D_containing_proteins"/>
    <property type="match status" value="1"/>
</dbReference>
<gene>
    <name evidence="5" type="ORF">EFD62_02410</name>
</gene>
<dbReference type="GO" id="GO:0019867">
    <property type="term" value="C:outer membrane"/>
    <property type="evidence" value="ECO:0007669"/>
    <property type="project" value="InterPro"/>
</dbReference>
<keyword evidence="1" id="KW-0732">Signal</keyword>
<dbReference type="InterPro" id="IPR059180">
    <property type="entry name" value="3D_YorM"/>
</dbReference>
<dbReference type="EMBL" id="RLII01000002">
    <property type="protein sequence ID" value="RXE60108.1"/>
    <property type="molecule type" value="Genomic_DNA"/>
</dbReference>
<dbReference type="AlphaFoldDB" id="A0A4Q0I714"/>
<accession>A0A4Q0I714</accession>
<dbReference type="InterPro" id="IPR010611">
    <property type="entry name" value="3D_dom"/>
</dbReference>
<organism evidence="5 6">
    <name type="scientific">Acetivibrio mesophilus</name>
    <dbReference type="NCBI Taxonomy" id="2487273"/>
    <lineage>
        <taxon>Bacteria</taxon>
        <taxon>Bacillati</taxon>
        <taxon>Bacillota</taxon>
        <taxon>Clostridia</taxon>
        <taxon>Eubacteriales</taxon>
        <taxon>Oscillospiraceae</taxon>
        <taxon>Acetivibrio</taxon>
    </lineage>
</organism>
<dbReference type="InterPro" id="IPR036908">
    <property type="entry name" value="RlpA-like_sf"/>
</dbReference>
<evidence type="ECO:0000259" key="4">
    <source>
        <dbReference type="Pfam" id="PF06725"/>
    </source>
</evidence>
<keyword evidence="3" id="KW-0812">Transmembrane</keyword>
<dbReference type="GO" id="GO:0004553">
    <property type="term" value="F:hydrolase activity, hydrolyzing O-glycosyl compounds"/>
    <property type="evidence" value="ECO:0007669"/>
    <property type="project" value="InterPro"/>
</dbReference>
<keyword evidence="3" id="KW-0472">Membrane</keyword>
<name>A0A4Q0I714_9FIRM</name>
<dbReference type="InterPro" id="IPR051933">
    <property type="entry name" value="Resuscitation_pf_RpfB"/>
</dbReference>
<keyword evidence="6" id="KW-1185">Reference proteome</keyword>
<evidence type="ECO:0000256" key="3">
    <source>
        <dbReference type="SAM" id="Phobius"/>
    </source>
</evidence>
<dbReference type="PANTHER" id="PTHR39160:SF4">
    <property type="entry name" value="RESUSCITATION-PROMOTING FACTOR RPFB"/>
    <property type="match status" value="1"/>
</dbReference>
<dbReference type="OrthoDB" id="9798935at2"/>
<dbReference type="GO" id="GO:0009254">
    <property type="term" value="P:peptidoglycan turnover"/>
    <property type="evidence" value="ECO:0007669"/>
    <property type="project" value="InterPro"/>
</dbReference>
<comment type="caution">
    <text evidence="5">The sequence shown here is derived from an EMBL/GenBank/DDBJ whole genome shotgun (WGS) entry which is preliminary data.</text>
</comment>
<dbReference type="Proteomes" id="UP000289166">
    <property type="component" value="Unassembled WGS sequence"/>
</dbReference>